<dbReference type="InterPro" id="IPR000026">
    <property type="entry name" value="N1-like"/>
</dbReference>
<evidence type="ECO:0000256" key="3">
    <source>
        <dbReference type="SAM" id="MobiDB-lite"/>
    </source>
</evidence>
<dbReference type="GO" id="GO:0003723">
    <property type="term" value="F:RNA binding"/>
    <property type="evidence" value="ECO:0007669"/>
    <property type="project" value="InterPro"/>
</dbReference>
<accession>A0A1G8XCM0</accession>
<dbReference type="Proteomes" id="UP000199155">
    <property type="component" value="Unassembled WGS sequence"/>
</dbReference>
<dbReference type="GO" id="GO:0016787">
    <property type="term" value="F:hydrolase activity"/>
    <property type="evidence" value="ECO:0007669"/>
    <property type="project" value="UniProtKB-KW"/>
</dbReference>
<dbReference type="RefSeq" id="WP_093608463.1">
    <property type="nucleotide sequence ID" value="NZ_FNFF01000003.1"/>
</dbReference>
<name>A0A1G8XCM0_9ACTN</name>
<feature type="region of interest" description="Disordered" evidence="3">
    <location>
        <begin position="35"/>
        <end position="60"/>
    </location>
</feature>
<dbReference type="OrthoDB" id="5326845at2"/>
<dbReference type="Gene3D" id="3.10.450.30">
    <property type="entry name" value="Microbial ribonucleases"/>
    <property type="match status" value="1"/>
</dbReference>
<proteinExistence type="predicted"/>
<dbReference type="InterPro" id="IPR016191">
    <property type="entry name" value="Ribonuclease/ribotoxin"/>
</dbReference>
<evidence type="ECO:0000313" key="4">
    <source>
        <dbReference type="EMBL" id="SDJ87655.1"/>
    </source>
</evidence>
<dbReference type="GO" id="GO:0004521">
    <property type="term" value="F:RNA endonuclease activity"/>
    <property type="evidence" value="ECO:0007669"/>
    <property type="project" value="InterPro"/>
</dbReference>
<protein>
    <submittedName>
        <fullName evidence="4">Ribonuclease T1</fullName>
    </submittedName>
</protein>
<dbReference type="AlphaFoldDB" id="A0A1G8XCM0"/>
<organism evidence="4 5">
    <name type="scientific">Streptomyces indicus</name>
    <dbReference type="NCBI Taxonomy" id="417292"/>
    <lineage>
        <taxon>Bacteria</taxon>
        <taxon>Bacillati</taxon>
        <taxon>Actinomycetota</taxon>
        <taxon>Actinomycetes</taxon>
        <taxon>Kitasatosporales</taxon>
        <taxon>Streptomycetaceae</taxon>
        <taxon>Streptomyces</taxon>
    </lineage>
</organism>
<dbReference type="EMBL" id="FNFF01000003">
    <property type="protein sequence ID" value="SDJ87655.1"/>
    <property type="molecule type" value="Genomic_DNA"/>
</dbReference>
<dbReference type="Pfam" id="PF00545">
    <property type="entry name" value="Ribonuclease"/>
    <property type="match status" value="1"/>
</dbReference>
<reference evidence="4 5" key="1">
    <citation type="submission" date="2016-10" db="EMBL/GenBank/DDBJ databases">
        <authorList>
            <person name="de Groot N.N."/>
        </authorList>
    </citation>
    <scope>NUCLEOTIDE SEQUENCE [LARGE SCALE GENOMIC DNA]</scope>
    <source>
        <strain evidence="4 5">CGMCC 4.5727</strain>
    </source>
</reference>
<keyword evidence="1" id="KW-0540">Nuclease</keyword>
<evidence type="ECO:0000256" key="1">
    <source>
        <dbReference type="ARBA" id="ARBA00022722"/>
    </source>
</evidence>
<evidence type="ECO:0000313" key="5">
    <source>
        <dbReference type="Proteomes" id="UP000199155"/>
    </source>
</evidence>
<dbReference type="SUPFAM" id="SSF53933">
    <property type="entry name" value="Microbial ribonucleases"/>
    <property type="match status" value="1"/>
</dbReference>
<gene>
    <name evidence="4" type="ORF">SAMN05421806_103102</name>
</gene>
<dbReference type="STRING" id="417292.SAMN05421806_103102"/>
<sequence>MYPRHPRHRRAPALALLVGVLCALLLVGCGSGKDAPAPEATASQEAAPPSRSAGQPTPAWAKGFATVPEAALPAEARQTLRLIDAGGPFPYEKDGAYFGNYERILPRQKRGYYREYTVRTPRERDRGARRIVAGRGGEFFYTDDHYETFKAVLR</sequence>
<keyword evidence="2" id="KW-0378">Hydrolase</keyword>
<evidence type="ECO:0000256" key="2">
    <source>
        <dbReference type="ARBA" id="ARBA00022801"/>
    </source>
</evidence>
<keyword evidence="5" id="KW-1185">Reference proteome</keyword>
<dbReference type="PROSITE" id="PS51257">
    <property type="entry name" value="PROKAR_LIPOPROTEIN"/>
    <property type="match status" value="1"/>
</dbReference>